<gene>
    <name evidence="1" type="ORF">AFIC_001202</name>
</gene>
<reference evidence="1 2" key="1">
    <citation type="submission" date="2022-11" db="EMBL/GenBank/DDBJ databases">
        <authorList>
            <person name="Siebert D."/>
            <person name="Busche T."/>
            <person name="Saydam E."/>
            <person name="Kalinowski J."/>
            <person name="Ruckert C."/>
            <person name="Blombach B."/>
        </authorList>
    </citation>
    <scope>NUCLEOTIDE SEQUENCE [LARGE SCALE GENOMIC DNA]</scope>
    <source>
        <strain evidence="1 2">DSM 1083</strain>
    </source>
</reference>
<protein>
    <submittedName>
        <fullName evidence="1">Uncharacterized protein</fullName>
    </submittedName>
</protein>
<organism evidence="1 2">
    <name type="scientific">Afipia carboxydohydrogena</name>
    <name type="common">Pseudomonas carboxydohydrogena</name>
    <dbReference type="NCBI Taxonomy" id="290"/>
    <lineage>
        <taxon>Bacteria</taxon>
        <taxon>Pseudomonadati</taxon>
        <taxon>Pseudomonadota</taxon>
        <taxon>Alphaproteobacteria</taxon>
        <taxon>Hyphomicrobiales</taxon>
        <taxon>Nitrobacteraceae</taxon>
        <taxon>Afipia</taxon>
    </lineage>
</organism>
<sequence>MTSICENRSFIASEDDVEAFVAEGDCAASSAFHVSGDKAPLCPQFEAAEDVADADVLDEMLKGFEFWVTPVVVFADDDFDDVSDDNRSSAVDAAPAKARYMAILPPPRMRGPTGVPAIVVPDQNARKIDIFGQDGAA</sequence>
<evidence type="ECO:0000313" key="2">
    <source>
        <dbReference type="Proteomes" id="UP001213907"/>
    </source>
</evidence>
<proteinExistence type="predicted"/>
<dbReference type="Proteomes" id="UP001213907">
    <property type="component" value="Chromosome"/>
</dbReference>
<name>A0ABY8BSW9_AFICR</name>
<keyword evidence="2" id="KW-1185">Reference proteome</keyword>
<dbReference type="EMBL" id="CP113162">
    <property type="protein sequence ID" value="WEF52706.1"/>
    <property type="molecule type" value="Genomic_DNA"/>
</dbReference>
<evidence type="ECO:0000313" key="1">
    <source>
        <dbReference type="EMBL" id="WEF52706.1"/>
    </source>
</evidence>
<accession>A0ABY8BSW9</accession>